<sequence>MTQAFVNGVACNATFEPLKPKSEVSVVFAHSIGFKAGALVWGESLVSAVYDGRALATVLGLCVSSSTEVDIEIGMDWIGLWSAVGAEGRLPRTTVMDDAASDMEIDYNGDETYVEVALVALTMVTFIEDRQPLVLAVRLFQRG</sequence>
<reference evidence="1" key="1">
    <citation type="journal article" date="2021" name="New Phytol.">
        <title>Evolutionary innovations through gain and loss of genes in the ectomycorrhizal Boletales.</title>
        <authorList>
            <person name="Wu G."/>
            <person name="Miyauchi S."/>
            <person name="Morin E."/>
            <person name="Kuo A."/>
            <person name="Drula E."/>
            <person name="Varga T."/>
            <person name="Kohler A."/>
            <person name="Feng B."/>
            <person name="Cao Y."/>
            <person name="Lipzen A."/>
            <person name="Daum C."/>
            <person name="Hundley H."/>
            <person name="Pangilinan J."/>
            <person name="Johnson J."/>
            <person name="Barry K."/>
            <person name="LaButti K."/>
            <person name="Ng V."/>
            <person name="Ahrendt S."/>
            <person name="Min B."/>
            <person name="Choi I.G."/>
            <person name="Park H."/>
            <person name="Plett J.M."/>
            <person name="Magnuson J."/>
            <person name="Spatafora J.W."/>
            <person name="Nagy L.G."/>
            <person name="Henrissat B."/>
            <person name="Grigoriev I.V."/>
            <person name="Yang Z.L."/>
            <person name="Xu J."/>
            <person name="Martin F.M."/>
        </authorList>
    </citation>
    <scope>NUCLEOTIDE SEQUENCE</scope>
    <source>
        <strain evidence="1">ATCC 28755</strain>
    </source>
</reference>
<evidence type="ECO:0000313" key="1">
    <source>
        <dbReference type="EMBL" id="KAH7909869.1"/>
    </source>
</evidence>
<dbReference type="Proteomes" id="UP000790377">
    <property type="component" value="Unassembled WGS sequence"/>
</dbReference>
<accession>A0ACB8A9D1</accession>
<name>A0ACB8A9D1_9AGAM</name>
<organism evidence="1 2">
    <name type="scientific">Hygrophoropsis aurantiaca</name>
    <dbReference type="NCBI Taxonomy" id="72124"/>
    <lineage>
        <taxon>Eukaryota</taxon>
        <taxon>Fungi</taxon>
        <taxon>Dikarya</taxon>
        <taxon>Basidiomycota</taxon>
        <taxon>Agaricomycotina</taxon>
        <taxon>Agaricomycetes</taxon>
        <taxon>Agaricomycetidae</taxon>
        <taxon>Boletales</taxon>
        <taxon>Coniophorineae</taxon>
        <taxon>Hygrophoropsidaceae</taxon>
        <taxon>Hygrophoropsis</taxon>
    </lineage>
</organism>
<comment type="caution">
    <text evidence="1">The sequence shown here is derived from an EMBL/GenBank/DDBJ whole genome shotgun (WGS) entry which is preliminary data.</text>
</comment>
<evidence type="ECO:0000313" key="2">
    <source>
        <dbReference type="Proteomes" id="UP000790377"/>
    </source>
</evidence>
<protein>
    <submittedName>
        <fullName evidence="1">Uncharacterized protein</fullName>
    </submittedName>
</protein>
<proteinExistence type="predicted"/>
<dbReference type="EMBL" id="MU267738">
    <property type="protein sequence ID" value="KAH7909869.1"/>
    <property type="molecule type" value="Genomic_DNA"/>
</dbReference>
<keyword evidence="2" id="KW-1185">Reference proteome</keyword>
<gene>
    <name evidence="1" type="ORF">BJ138DRAFT_1180727</name>
</gene>